<feature type="repeat" description="WD" evidence="5">
    <location>
        <begin position="285"/>
        <end position="319"/>
    </location>
</feature>
<dbReference type="InterPro" id="IPR044633">
    <property type="entry name" value="CstF1-like"/>
</dbReference>
<comment type="caution">
    <text evidence="6">The sequence shown here is derived from an EMBL/GenBank/DDBJ whole genome shotgun (WGS) entry which is preliminary data.</text>
</comment>
<keyword evidence="5" id="KW-0853">WD repeat</keyword>
<keyword evidence="7" id="KW-1185">Reference proteome</keyword>
<feature type="repeat" description="WD" evidence="5">
    <location>
        <begin position="234"/>
        <end position="275"/>
    </location>
</feature>
<evidence type="ECO:0000256" key="5">
    <source>
        <dbReference type="PROSITE-ProRule" id="PRU00221"/>
    </source>
</evidence>
<dbReference type="PROSITE" id="PS50082">
    <property type="entry name" value="WD_REPEATS_2"/>
    <property type="match status" value="5"/>
</dbReference>
<proteinExistence type="predicted"/>
<evidence type="ECO:0000256" key="1">
    <source>
        <dbReference type="ARBA" id="ARBA00004123"/>
    </source>
</evidence>
<dbReference type="SUPFAM" id="SSF50978">
    <property type="entry name" value="WD40 repeat-like"/>
    <property type="match status" value="1"/>
</dbReference>
<accession>A0ABR4N289</accession>
<evidence type="ECO:0000256" key="3">
    <source>
        <dbReference type="ARBA" id="ARBA00023242"/>
    </source>
</evidence>
<evidence type="ECO:0000256" key="4">
    <source>
        <dbReference type="ARBA" id="ARBA00029851"/>
    </source>
</evidence>
<reference evidence="6 7" key="1">
    <citation type="submission" date="2023-09" db="EMBL/GenBank/DDBJ databases">
        <title>Pangenome analysis of Batrachochytrium dendrobatidis and related Chytrids.</title>
        <authorList>
            <person name="Yacoub M.N."/>
            <person name="Stajich J.E."/>
            <person name="James T.Y."/>
        </authorList>
    </citation>
    <scope>NUCLEOTIDE SEQUENCE [LARGE SCALE GENOMIC DNA]</scope>
    <source>
        <strain evidence="6 7">JEL0888</strain>
    </source>
</reference>
<name>A0ABR4N289_9FUNG</name>
<dbReference type="CDD" id="cd00200">
    <property type="entry name" value="WD40"/>
    <property type="match status" value="1"/>
</dbReference>
<feature type="repeat" description="WD" evidence="5">
    <location>
        <begin position="189"/>
        <end position="224"/>
    </location>
</feature>
<dbReference type="InterPro" id="IPR015943">
    <property type="entry name" value="WD40/YVTN_repeat-like_dom_sf"/>
</dbReference>
<dbReference type="Gene3D" id="1.20.960.50">
    <property type="entry name" value="Cleavage stimulation factor subunit 1, dimerisation domain"/>
    <property type="match status" value="1"/>
</dbReference>
<protein>
    <recommendedName>
        <fullName evidence="4">Cleavage stimulation factor 50 kDa subunit</fullName>
    </recommendedName>
</protein>
<evidence type="ECO:0000313" key="7">
    <source>
        <dbReference type="Proteomes" id="UP001527925"/>
    </source>
</evidence>
<dbReference type="InterPro" id="IPR001680">
    <property type="entry name" value="WD40_rpt"/>
</dbReference>
<organism evidence="6 7">
    <name type="scientific">Polyrhizophydium stewartii</name>
    <dbReference type="NCBI Taxonomy" id="2732419"/>
    <lineage>
        <taxon>Eukaryota</taxon>
        <taxon>Fungi</taxon>
        <taxon>Fungi incertae sedis</taxon>
        <taxon>Chytridiomycota</taxon>
        <taxon>Chytridiomycota incertae sedis</taxon>
        <taxon>Chytridiomycetes</taxon>
        <taxon>Rhizophydiales</taxon>
        <taxon>Rhizophydiales incertae sedis</taxon>
        <taxon>Polyrhizophydium</taxon>
    </lineage>
</organism>
<dbReference type="SMART" id="SM00320">
    <property type="entry name" value="WD40"/>
    <property type="match status" value="6"/>
</dbReference>
<dbReference type="InterPro" id="IPR038184">
    <property type="entry name" value="CSTF1_dimer_sf"/>
</dbReference>
<comment type="subcellular location">
    <subcellularLocation>
        <location evidence="1">Nucleus</location>
    </subcellularLocation>
</comment>
<evidence type="ECO:0000256" key="2">
    <source>
        <dbReference type="ARBA" id="ARBA00022664"/>
    </source>
</evidence>
<dbReference type="Gene3D" id="2.130.10.10">
    <property type="entry name" value="YVTN repeat-like/Quinoprotein amine dehydrogenase"/>
    <property type="match status" value="2"/>
</dbReference>
<feature type="repeat" description="WD" evidence="5">
    <location>
        <begin position="365"/>
        <end position="400"/>
    </location>
</feature>
<dbReference type="EMBL" id="JADGIZ020000044">
    <property type="protein sequence ID" value="KAL2913593.1"/>
    <property type="molecule type" value="Genomic_DNA"/>
</dbReference>
<dbReference type="Pfam" id="PF00400">
    <property type="entry name" value="WD40"/>
    <property type="match status" value="6"/>
</dbReference>
<evidence type="ECO:0000313" key="6">
    <source>
        <dbReference type="EMBL" id="KAL2913593.1"/>
    </source>
</evidence>
<keyword evidence="2" id="KW-0507">mRNA processing</keyword>
<keyword evidence="3" id="KW-0539">Nucleus</keyword>
<dbReference type="InterPro" id="IPR036322">
    <property type="entry name" value="WD40_repeat_dom_sf"/>
</dbReference>
<gene>
    <name evidence="6" type="ORF">HK105_206895</name>
</gene>
<dbReference type="Proteomes" id="UP001527925">
    <property type="component" value="Unassembled WGS sequence"/>
</dbReference>
<dbReference type="PROSITE" id="PS50294">
    <property type="entry name" value="WD_REPEATS_REGION"/>
    <property type="match status" value="3"/>
</dbReference>
<dbReference type="PANTHER" id="PTHR44133:SF2">
    <property type="entry name" value="CLEAVAGE STIMULATION FACTOR SUBUNIT 1"/>
    <property type="match status" value="1"/>
</dbReference>
<dbReference type="PANTHER" id="PTHR44133">
    <property type="entry name" value="CLEAVAGE STIMULATION FACTOR SUBUNIT 1"/>
    <property type="match status" value="1"/>
</dbReference>
<sequence length="400" mass="42726">MFEADDNSRALPAAQLLPLIVSQLKFYGYTAAAKFVADTTEVSSTFEPSARLAELCFLGRQAKEAMGGAEEDLLAPAESLEPAGGAPGDELGALAIDPAAPAAYSADGKLAATGSQDTTIKILDAHRIATQLGDSAEDRKVLRTLYDHQDAINDLAFHPNGFVLASGADDCQIKLFDMQKTHVKRGFRYLSDAYPVRSIAFHPSGDFLLSGTDHHAVRIYDVHTLKCFTPQNQADHHRAGILKVAYAPTGGVFASASADGDIRLYDTVSGRCINTIAGAHGGRPVTSVAFSKNSKYLLSMGMDSVGRLWDMGSGKTLVTYQGSLQSSEKTGFVFNHNEDFVFGADAANSCLVVWDSRSGTLLRRFSGHGKPVLAIAASPTDNCLITGSEDTRARVWGSRE</sequence>
<feature type="repeat" description="WD" evidence="5">
    <location>
        <begin position="145"/>
        <end position="179"/>
    </location>
</feature>